<dbReference type="FunFam" id="3.10.20.30:FF:000001">
    <property type="entry name" value="Ribosome-binding ATPase YchF"/>
    <property type="match status" value="1"/>
</dbReference>
<dbReference type="InterPro" id="IPR004396">
    <property type="entry name" value="ATPase_YchF/OLA1"/>
</dbReference>
<dbReference type="Pfam" id="PF06071">
    <property type="entry name" value="YchF-GTPase_C"/>
    <property type="match status" value="1"/>
</dbReference>
<dbReference type="CDD" id="cd01900">
    <property type="entry name" value="YchF"/>
    <property type="match status" value="1"/>
</dbReference>
<gene>
    <name evidence="6" type="ORF">EHUX00137_LOCUS44327</name>
</gene>
<dbReference type="InterPro" id="IPR004095">
    <property type="entry name" value="TGS"/>
</dbReference>
<evidence type="ECO:0000259" key="4">
    <source>
        <dbReference type="PROSITE" id="PS51710"/>
    </source>
</evidence>
<dbReference type="GO" id="GO:0016887">
    <property type="term" value="F:ATP hydrolysis activity"/>
    <property type="evidence" value="ECO:0007669"/>
    <property type="project" value="InterPro"/>
</dbReference>
<dbReference type="SUPFAM" id="SSF52540">
    <property type="entry name" value="P-loop containing nucleoside triphosphate hydrolases"/>
    <property type="match status" value="1"/>
</dbReference>
<evidence type="ECO:0000256" key="1">
    <source>
        <dbReference type="ARBA" id="ARBA00022741"/>
    </source>
</evidence>
<dbReference type="InterPro" id="IPR027417">
    <property type="entry name" value="P-loop_NTPase"/>
</dbReference>
<dbReference type="InterPro" id="IPR041706">
    <property type="entry name" value="YchF_N"/>
</dbReference>
<evidence type="ECO:0000313" key="6">
    <source>
        <dbReference type="EMBL" id="CAE0594286.1"/>
    </source>
</evidence>
<evidence type="ECO:0000256" key="3">
    <source>
        <dbReference type="ARBA" id="ARBA00068719"/>
    </source>
</evidence>
<dbReference type="Gene3D" id="3.10.20.30">
    <property type="match status" value="1"/>
</dbReference>
<dbReference type="InterPro" id="IPR031167">
    <property type="entry name" value="G_OBG"/>
</dbReference>
<dbReference type="PIRSF" id="PIRSF006641">
    <property type="entry name" value="CHP00092"/>
    <property type="match status" value="1"/>
</dbReference>
<dbReference type="EMBL" id="HBIR01056946">
    <property type="protein sequence ID" value="CAE0594286.1"/>
    <property type="molecule type" value="Transcribed_RNA"/>
</dbReference>
<accession>A0A7S3TU87</accession>
<feature type="domain" description="OBG-type G" evidence="4">
    <location>
        <begin position="22"/>
        <end position="284"/>
    </location>
</feature>
<dbReference type="Pfam" id="PF01926">
    <property type="entry name" value="MMR_HSR1"/>
    <property type="match status" value="1"/>
</dbReference>
<dbReference type="GO" id="GO:0005524">
    <property type="term" value="F:ATP binding"/>
    <property type="evidence" value="ECO:0007669"/>
    <property type="project" value="UniProtKB-KW"/>
</dbReference>
<dbReference type="NCBIfam" id="TIGR00092">
    <property type="entry name" value="redox-regulated ATPase YchF"/>
    <property type="match status" value="1"/>
</dbReference>
<dbReference type="InterPro" id="IPR013029">
    <property type="entry name" value="YchF_C"/>
</dbReference>
<dbReference type="AlphaFoldDB" id="A0A7S3TU87"/>
<name>A0A7S3TU87_EMIHU</name>
<dbReference type="InterPro" id="IPR006073">
    <property type="entry name" value="GTP-bd"/>
</dbReference>
<keyword evidence="2" id="KW-0067">ATP-binding</keyword>
<dbReference type="GO" id="GO:0005525">
    <property type="term" value="F:GTP binding"/>
    <property type="evidence" value="ECO:0007669"/>
    <property type="project" value="InterPro"/>
</dbReference>
<dbReference type="InterPro" id="IPR012676">
    <property type="entry name" value="TGS-like"/>
</dbReference>
<evidence type="ECO:0000256" key="2">
    <source>
        <dbReference type="ARBA" id="ARBA00022840"/>
    </source>
</evidence>
<proteinExistence type="predicted"/>
<dbReference type="PROSITE" id="PS51710">
    <property type="entry name" value="G_OBG"/>
    <property type="match status" value="1"/>
</dbReference>
<dbReference type="GO" id="GO:0005737">
    <property type="term" value="C:cytoplasm"/>
    <property type="evidence" value="ECO:0007669"/>
    <property type="project" value="TreeGrafter"/>
</dbReference>
<dbReference type="SUPFAM" id="SSF81271">
    <property type="entry name" value="TGS-like"/>
    <property type="match status" value="1"/>
</dbReference>
<organism evidence="6">
    <name type="scientific">Emiliania huxleyi</name>
    <name type="common">Coccolithophore</name>
    <name type="synonym">Pontosphaera huxleyi</name>
    <dbReference type="NCBI Taxonomy" id="2903"/>
    <lineage>
        <taxon>Eukaryota</taxon>
        <taxon>Haptista</taxon>
        <taxon>Haptophyta</taxon>
        <taxon>Prymnesiophyceae</taxon>
        <taxon>Isochrysidales</taxon>
        <taxon>Noelaerhabdaceae</taxon>
        <taxon>Emiliania</taxon>
    </lineage>
</organism>
<dbReference type="Gene3D" id="1.10.150.300">
    <property type="entry name" value="TGS-like domain"/>
    <property type="match status" value="1"/>
</dbReference>
<dbReference type="InterPro" id="IPR012675">
    <property type="entry name" value="Beta-grasp_dom_sf"/>
</dbReference>
<dbReference type="PRINTS" id="PR00326">
    <property type="entry name" value="GTP1OBG"/>
</dbReference>
<feature type="domain" description="TGS" evidence="5">
    <location>
        <begin position="305"/>
        <end position="399"/>
    </location>
</feature>
<protein>
    <recommendedName>
        <fullName evidence="3">Obg-like ATPase homolog</fullName>
    </recommendedName>
</protein>
<reference evidence="6" key="1">
    <citation type="submission" date="2021-01" db="EMBL/GenBank/DDBJ databases">
        <authorList>
            <person name="Corre E."/>
            <person name="Pelletier E."/>
            <person name="Niang G."/>
            <person name="Scheremetjew M."/>
            <person name="Finn R."/>
            <person name="Kale V."/>
            <person name="Holt S."/>
            <person name="Cochrane G."/>
            <person name="Meng A."/>
            <person name="Brown T."/>
            <person name="Cohen L."/>
        </authorList>
    </citation>
    <scope>NUCLEOTIDE SEQUENCE</scope>
    <source>
        <strain evidence="6">379</strain>
    </source>
</reference>
<sequence>MPPKKKEEEKPRVILGRPTNHVKAGVVGMPNVGKSTTFNIMCKMSVPAENFPFCTIDPTEARVEVPDPKWRKLCDMWKPKNEVPAYLTIFDIAGLVKGAADGEGLGNAFLSHISATDAIFHVVRTFEETADGDMATHVEDSVDPVRDLEIIRDELRLKDVAALEKLIEPLEKEVKRDGKAKEKKDRLEIMNKILEFVKEKEARFGAWSTKEIDVLNECCLLTSKTALHLVNMSEKDFLRKKNKWLPKLKAWIDENRPGESMIPYSAALEARLVDMEPAERAAYCEEQKCASQMDKIVCTGYHTLQLVHFYTAGADEVKCWTIREGWTAPKAAGTIHTDFERGFIKAEVYNYDDWKAQLKETDDGRAGPLAETAVKETGKYRQEGKNYVVKDGDVIFFKFNVTTDKKK</sequence>
<dbReference type="Gene3D" id="3.40.50.300">
    <property type="entry name" value="P-loop containing nucleotide triphosphate hydrolases"/>
    <property type="match status" value="1"/>
</dbReference>
<dbReference type="PANTHER" id="PTHR23305:SF11">
    <property type="entry name" value="OBG-LIKE ATPASE 1"/>
    <property type="match status" value="1"/>
</dbReference>
<keyword evidence="1" id="KW-0547">Nucleotide-binding</keyword>
<dbReference type="InterPro" id="IPR023192">
    <property type="entry name" value="TGS-like_dom_sf"/>
</dbReference>
<evidence type="ECO:0000259" key="5">
    <source>
        <dbReference type="PROSITE" id="PS51880"/>
    </source>
</evidence>
<dbReference type="FunFam" id="1.10.150.300:FF:000001">
    <property type="entry name" value="Ribosome-binding ATPase YchF"/>
    <property type="match status" value="1"/>
</dbReference>
<dbReference type="PANTHER" id="PTHR23305">
    <property type="entry name" value="OBG GTPASE FAMILY"/>
    <property type="match status" value="1"/>
</dbReference>
<dbReference type="CDD" id="cd04867">
    <property type="entry name" value="TGS_YchF_OLA1"/>
    <property type="match status" value="1"/>
</dbReference>
<dbReference type="PROSITE" id="PS51880">
    <property type="entry name" value="TGS"/>
    <property type="match status" value="1"/>
</dbReference>